<dbReference type="RefSeq" id="WP_154547572.1">
    <property type="nucleotide sequence ID" value="NZ_JBKZBY010000005.1"/>
</dbReference>
<feature type="binding site" evidence="2">
    <location>
        <position position="105"/>
    </location>
    <ligand>
        <name>Zn(2+)</name>
        <dbReference type="ChEBI" id="CHEBI:29105"/>
        <label>2</label>
    </ligand>
</feature>
<dbReference type="EMBL" id="VUMX01000005">
    <property type="protein sequence ID" value="MST86618.1"/>
    <property type="molecule type" value="Genomic_DNA"/>
</dbReference>
<evidence type="ECO:0000256" key="1">
    <source>
        <dbReference type="PIRSR" id="PIRSR015853-1"/>
    </source>
</evidence>
<dbReference type="Gene3D" id="3.30.1360.130">
    <property type="entry name" value="Dipeptide transport protein"/>
    <property type="match status" value="1"/>
</dbReference>
<keyword evidence="2" id="KW-0479">Metal-binding</keyword>
<keyword evidence="2" id="KW-0862">Zinc</keyword>
<gene>
    <name evidence="3" type="ORF">FYJ62_02920</name>
</gene>
<feature type="binding site" evidence="2">
    <location>
        <position position="136"/>
    </location>
    <ligand>
        <name>Zn(2+)</name>
        <dbReference type="ChEBI" id="CHEBI:29105"/>
        <label>2</label>
    </ligand>
</feature>
<feature type="active site" description="Nucleophile" evidence="1">
    <location>
        <position position="117"/>
    </location>
</feature>
<organism evidence="3 4">
    <name type="scientific">Lactobacillus porci</name>
    <dbReference type="NCBI Taxonomy" id="2012477"/>
    <lineage>
        <taxon>Bacteria</taxon>
        <taxon>Bacillati</taxon>
        <taxon>Bacillota</taxon>
        <taxon>Bacilli</taxon>
        <taxon>Lactobacillales</taxon>
        <taxon>Lactobacillaceae</taxon>
        <taxon>Lactobacillus</taxon>
    </lineage>
</organism>
<feature type="binding site" evidence="2">
    <location>
        <position position="11"/>
    </location>
    <ligand>
        <name>Zn(2+)</name>
        <dbReference type="ChEBI" id="CHEBI:29105"/>
        <label>1</label>
    </ligand>
</feature>
<feature type="binding site" evidence="2">
    <location>
        <position position="60"/>
    </location>
    <ligand>
        <name>Zn(2+)</name>
        <dbReference type="ChEBI" id="CHEBI:29105"/>
        <label>2</label>
    </ligand>
</feature>
<reference evidence="3 4" key="1">
    <citation type="submission" date="2019-08" db="EMBL/GenBank/DDBJ databases">
        <title>In-depth cultivation of the pig gut microbiome towards novel bacterial diversity and tailored functional studies.</title>
        <authorList>
            <person name="Wylensek D."/>
            <person name="Hitch T.C.A."/>
            <person name="Clavel T."/>
        </authorList>
    </citation>
    <scope>NUCLEOTIDE SEQUENCE [LARGE SCALE GENOMIC DNA]</scope>
    <source>
        <strain evidence="3 4">Bifido-178-WT-2B</strain>
    </source>
</reference>
<dbReference type="InterPro" id="IPR036177">
    <property type="entry name" value="Peptidase_M55_sf"/>
</dbReference>
<feature type="binding site" evidence="2">
    <location>
        <position position="9"/>
    </location>
    <ligand>
        <name>Zn(2+)</name>
        <dbReference type="ChEBI" id="CHEBI:29105"/>
        <label>1</label>
    </ligand>
</feature>
<comment type="caution">
    <text evidence="3">The sequence shown here is derived from an EMBL/GenBank/DDBJ whole genome shotgun (WGS) entry which is preliminary data.</text>
</comment>
<dbReference type="OrthoDB" id="9785420at2"/>
<dbReference type="Pfam" id="PF04951">
    <property type="entry name" value="Peptidase_M55"/>
    <property type="match status" value="1"/>
</dbReference>
<protein>
    <submittedName>
        <fullName evidence="3">Peptidase M55</fullName>
    </submittedName>
</protein>
<dbReference type="PIRSF" id="PIRSF015853">
    <property type="entry name" value="Pep_DppA"/>
    <property type="match status" value="1"/>
</dbReference>
<sequence length="270" mass="29089">MKKVYIDVDLEGCAGVSSWPETHYGEKGYDLAVREMTQEAIAACEGAMASGCSVVLKDAHEDGMNIDPSQLPEGVEIIRSWDSSPEEMMAGIDETFAAAIHIGYHSPAGSSETPLDHTVEHDWYSWVKLNGDLASEFSFNWLCGASYGVPSVFLSGDAGICRRAAAACPGIVTYATKKGRGSATWSKHPADVFAGIKQGVTDALQKLARGAIKLPDLPDTFTVEFCFSSAGRARAAAFYPGAEAVDERRVRYTAKSVQELLVAKMFMTEI</sequence>
<dbReference type="Gene3D" id="3.40.50.10780">
    <property type="entry name" value="Dipeptide transport protein"/>
    <property type="match status" value="1"/>
</dbReference>
<keyword evidence="4" id="KW-1185">Reference proteome</keyword>
<evidence type="ECO:0000313" key="3">
    <source>
        <dbReference type="EMBL" id="MST86618.1"/>
    </source>
</evidence>
<dbReference type="GO" id="GO:0046872">
    <property type="term" value="F:metal ion binding"/>
    <property type="evidence" value="ECO:0007669"/>
    <property type="project" value="UniProtKB-KW"/>
</dbReference>
<evidence type="ECO:0000313" key="4">
    <source>
        <dbReference type="Proteomes" id="UP000438120"/>
    </source>
</evidence>
<feature type="binding site" evidence="2">
    <location>
        <position position="9"/>
    </location>
    <ligand>
        <name>Zn(2+)</name>
        <dbReference type="ChEBI" id="CHEBI:29105"/>
        <label>2</label>
    </ligand>
</feature>
<dbReference type="Proteomes" id="UP000438120">
    <property type="component" value="Unassembled WGS sequence"/>
</dbReference>
<proteinExistence type="predicted"/>
<evidence type="ECO:0000256" key="2">
    <source>
        <dbReference type="PIRSR" id="PIRSR015853-2"/>
    </source>
</evidence>
<dbReference type="InterPro" id="IPR027476">
    <property type="entry name" value="DppA_N"/>
</dbReference>
<dbReference type="AlphaFoldDB" id="A0A6A8MA97"/>
<name>A0A6A8MA97_9LACO</name>
<dbReference type="SUPFAM" id="SSF63992">
    <property type="entry name" value="Dipeptide transport protein"/>
    <property type="match status" value="1"/>
</dbReference>
<accession>A0A6A8MA97</accession>
<dbReference type="InterPro" id="IPR007035">
    <property type="entry name" value="Peptidase_M55"/>
</dbReference>